<feature type="domain" description="PiggyBac transposable element-derived protein" evidence="2">
    <location>
        <begin position="464"/>
        <end position="606"/>
    </location>
</feature>
<proteinExistence type="predicted"/>
<dbReference type="EMBL" id="VTPC01002638">
    <property type="protein sequence ID" value="KAF2899782.1"/>
    <property type="molecule type" value="Genomic_DNA"/>
</dbReference>
<organism evidence="3 4">
    <name type="scientific">Ignelater luminosus</name>
    <name type="common">Cucubano</name>
    <name type="synonym">Pyrophorus luminosus</name>
    <dbReference type="NCBI Taxonomy" id="2038154"/>
    <lineage>
        <taxon>Eukaryota</taxon>
        <taxon>Metazoa</taxon>
        <taxon>Ecdysozoa</taxon>
        <taxon>Arthropoda</taxon>
        <taxon>Hexapoda</taxon>
        <taxon>Insecta</taxon>
        <taxon>Pterygota</taxon>
        <taxon>Neoptera</taxon>
        <taxon>Endopterygota</taxon>
        <taxon>Coleoptera</taxon>
        <taxon>Polyphaga</taxon>
        <taxon>Elateriformia</taxon>
        <taxon>Elateroidea</taxon>
        <taxon>Elateridae</taxon>
        <taxon>Agrypninae</taxon>
        <taxon>Pyrophorini</taxon>
        <taxon>Ignelater</taxon>
    </lineage>
</organism>
<dbReference type="PANTHER" id="PTHR46599">
    <property type="entry name" value="PIGGYBAC TRANSPOSABLE ELEMENT-DERIVED PROTEIN 4"/>
    <property type="match status" value="1"/>
</dbReference>
<feature type="region of interest" description="Disordered" evidence="1">
    <location>
        <begin position="430"/>
        <end position="459"/>
    </location>
</feature>
<sequence>MMRLLDYITNETNKYANKWSRTNSSSSRNVWKPLSSDELRIYLALVRLQSIVRKPEMRHYWSKNPILETPFFAKCMSRNRFDQIKRYLHFVDDETYNPATHPNPKLNKIFPIYERLVERFQNLCVPEKNITIDKSLLYKGRLGWLHYIPLKRARFGIKTYLLCKSKSGYVYNFVIYTGKGTILDPEYSALPVSSQVVMRLVKLLLNKGYCLTMDNFYNSPQLADLLGEVIGFQRGKVAVMKWKDKKEICLLSSIHGVETVNLQKRGETISKPKLVHEYNDTMGGVDRVDQHLADYTLPRKRSKKYYKKIFFHLFDLALWNSFVLYSKTGGAETALEYRMDIVKLIMEKYHHSEFCSATGRPSVIPTPLRLTGRHFPEYIPGTEKKNNPTRQCAMYARVRDGHGKKIRRESRIRRKHVRCEESFAGSDDEIYIPSDEDLTSSVDSESDSESNESIAGKTETGGKDLATHVVLNLCKDYLDSGRILITDNFYTNIPLAHELFRRKTHSLGTIRKHFKEIPKEIVTTKLNKGEVTGKKDEKGVIIAKWKDKRDVLILSTHHTLEIVNTGKKNRKQEEIFKPQFVVDYNARKAGIDLSDQLSSYSTPVRKSIR</sequence>
<keyword evidence="4" id="KW-1185">Reference proteome</keyword>
<reference evidence="3" key="1">
    <citation type="submission" date="2019-08" db="EMBL/GenBank/DDBJ databases">
        <title>The genome of the North American firefly Photinus pyralis.</title>
        <authorList>
            <consortium name="Photinus pyralis genome working group"/>
            <person name="Fallon T.R."/>
            <person name="Sander Lower S.E."/>
            <person name="Weng J.-K."/>
        </authorList>
    </citation>
    <scope>NUCLEOTIDE SEQUENCE</scope>
    <source>
        <strain evidence="3">TRF0915ILg1</strain>
        <tissue evidence="3">Whole body</tissue>
    </source>
</reference>
<dbReference type="PANTHER" id="PTHR46599:SF3">
    <property type="entry name" value="PIGGYBAC TRANSPOSABLE ELEMENT-DERIVED PROTEIN 4"/>
    <property type="match status" value="1"/>
</dbReference>
<evidence type="ECO:0000313" key="4">
    <source>
        <dbReference type="Proteomes" id="UP000801492"/>
    </source>
</evidence>
<evidence type="ECO:0000256" key="1">
    <source>
        <dbReference type="SAM" id="MobiDB-lite"/>
    </source>
</evidence>
<dbReference type="Pfam" id="PF13843">
    <property type="entry name" value="DDE_Tnp_1_7"/>
    <property type="match status" value="3"/>
</dbReference>
<dbReference type="Proteomes" id="UP000801492">
    <property type="component" value="Unassembled WGS sequence"/>
</dbReference>
<evidence type="ECO:0000259" key="2">
    <source>
        <dbReference type="Pfam" id="PF13843"/>
    </source>
</evidence>
<feature type="compositionally biased region" description="Acidic residues" evidence="1">
    <location>
        <begin position="430"/>
        <end position="450"/>
    </location>
</feature>
<name>A0A8K0DB56_IGNLU</name>
<dbReference type="OrthoDB" id="6776593at2759"/>
<dbReference type="AlphaFoldDB" id="A0A8K0DB56"/>
<protein>
    <recommendedName>
        <fullName evidence="2">PiggyBac transposable element-derived protein domain-containing protein</fullName>
    </recommendedName>
</protein>
<feature type="domain" description="PiggyBac transposable element-derived protein" evidence="2">
    <location>
        <begin position="4"/>
        <end position="226"/>
    </location>
</feature>
<evidence type="ECO:0000313" key="3">
    <source>
        <dbReference type="EMBL" id="KAF2899782.1"/>
    </source>
</evidence>
<dbReference type="InterPro" id="IPR029526">
    <property type="entry name" value="PGBD"/>
</dbReference>
<gene>
    <name evidence="3" type="ORF">ILUMI_06403</name>
</gene>
<comment type="caution">
    <text evidence="3">The sequence shown here is derived from an EMBL/GenBank/DDBJ whole genome shotgun (WGS) entry which is preliminary data.</text>
</comment>
<feature type="domain" description="PiggyBac transposable element-derived protein" evidence="2">
    <location>
        <begin position="229"/>
        <end position="322"/>
    </location>
</feature>
<accession>A0A8K0DB56</accession>